<accession>A0A4C1VTK7</accession>
<name>A0A4C1VTK7_EUMVA</name>
<evidence type="ECO:0000313" key="1">
    <source>
        <dbReference type="EMBL" id="GBP42041.1"/>
    </source>
</evidence>
<gene>
    <name evidence="1" type="ORF">EVAR_95041_1</name>
</gene>
<organism evidence="1 2">
    <name type="scientific">Eumeta variegata</name>
    <name type="common">Bagworm moth</name>
    <name type="synonym">Eumeta japonica</name>
    <dbReference type="NCBI Taxonomy" id="151549"/>
    <lineage>
        <taxon>Eukaryota</taxon>
        <taxon>Metazoa</taxon>
        <taxon>Ecdysozoa</taxon>
        <taxon>Arthropoda</taxon>
        <taxon>Hexapoda</taxon>
        <taxon>Insecta</taxon>
        <taxon>Pterygota</taxon>
        <taxon>Neoptera</taxon>
        <taxon>Endopterygota</taxon>
        <taxon>Lepidoptera</taxon>
        <taxon>Glossata</taxon>
        <taxon>Ditrysia</taxon>
        <taxon>Tineoidea</taxon>
        <taxon>Psychidae</taxon>
        <taxon>Oiketicinae</taxon>
        <taxon>Eumeta</taxon>
    </lineage>
</organism>
<reference evidence="1 2" key="1">
    <citation type="journal article" date="2019" name="Commun. Biol.">
        <title>The bagworm genome reveals a unique fibroin gene that provides high tensile strength.</title>
        <authorList>
            <person name="Kono N."/>
            <person name="Nakamura H."/>
            <person name="Ohtoshi R."/>
            <person name="Tomita M."/>
            <person name="Numata K."/>
            <person name="Arakawa K."/>
        </authorList>
    </citation>
    <scope>NUCLEOTIDE SEQUENCE [LARGE SCALE GENOMIC DNA]</scope>
</reference>
<evidence type="ECO:0000313" key="2">
    <source>
        <dbReference type="Proteomes" id="UP000299102"/>
    </source>
</evidence>
<proteinExistence type="predicted"/>
<protein>
    <submittedName>
        <fullName evidence="1">Uncharacterized protein</fullName>
    </submittedName>
</protein>
<dbReference type="Proteomes" id="UP000299102">
    <property type="component" value="Unassembled WGS sequence"/>
</dbReference>
<keyword evidence="2" id="KW-1185">Reference proteome</keyword>
<dbReference type="EMBL" id="BGZK01000410">
    <property type="protein sequence ID" value="GBP42041.1"/>
    <property type="molecule type" value="Genomic_DNA"/>
</dbReference>
<comment type="caution">
    <text evidence="1">The sequence shown here is derived from an EMBL/GenBank/DDBJ whole genome shotgun (WGS) entry which is preliminary data.</text>
</comment>
<dbReference type="AlphaFoldDB" id="A0A4C1VTK7"/>
<sequence>MEIEVRVTIETVILLGRPRPRLGARVGMELSNSTEMYKPASAPALALIRVQRDCFSARSSQCSNFPEILTRFHDNVPSYMAPRATAPLAWPLGRRSLPPLHHAAPPLY</sequence>